<dbReference type="GO" id="GO:0006777">
    <property type="term" value="P:Mo-molybdopterin cofactor biosynthetic process"/>
    <property type="evidence" value="ECO:0007669"/>
    <property type="project" value="UniProtKB-KW"/>
</dbReference>
<dbReference type="SUPFAM" id="SSF53448">
    <property type="entry name" value="Nucleotide-diphospho-sugar transferases"/>
    <property type="match status" value="1"/>
</dbReference>
<evidence type="ECO:0000256" key="5">
    <source>
        <dbReference type="ARBA" id="ARBA00022842"/>
    </source>
</evidence>
<keyword evidence="4 8" id="KW-0547">Nucleotide-binding</keyword>
<keyword evidence="2 8" id="KW-0808">Transferase</keyword>
<comment type="function">
    <text evidence="8">Transfers a GMP moiety from GTP to Mo-molybdopterin (Mo-MPT) cofactor (Moco or molybdenum cofactor) to form Mo-molybdopterin guanine dinucleotide (Mo-MGD) cofactor.</text>
</comment>
<comment type="caution">
    <text evidence="8">Lacks conserved residue(s) required for the propagation of feature annotation.</text>
</comment>
<dbReference type="Pfam" id="PF12804">
    <property type="entry name" value="NTP_transf_3"/>
    <property type="match status" value="1"/>
</dbReference>
<feature type="binding site" evidence="8">
    <location>
        <position position="97"/>
    </location>
    <ligand>
        <name>Mg(2+)</name>
        <dbReference type="ChEBI" id="CHEBI:18420"/>
    </ligand>
</feature>
<keyword evidence="11" id="KW-1185">Reference proteome</keyword>
<comment type="subcellular location">
    <subcellularLocation>
        <location evidence="8">Cytoplasm</location>
    </subcellularLocation>
</comment>
<feature type="binding site" evidence="8">
    <location>
        <position position="97"/>
    </location>
    <ligand>
        <name>GTP</name>
        <dbReference type="ChEBI" id="CHEBI:37565"/>
    </ligand>
</feature>
<dbReference type="RefSeq" id="WP_113657779.1">
    <property type="nucleotide sequence ID" value="NZ_KZ845664.1"/>
</dbReference>
<dbReference type="GO" id="GO:0061603">
    <property type="term" value="F:molybdenum cofactor guanylyltransferase activity"/>
    <property type="evidence" value="ECO:0007669"/>
    <property type="project" value="UniProtKB-EC"/>
</dbReference>
<feature type="binding site" evidence="8">
    <location>
        <position position="68"/>
    </location>
    <ligand>
        <name>GTP</name>
        <dbReference type="ChEBI" id="CHEBI:37565"/>
    </ligand>
</feature>
<evidence type="ECO:0000256" key="3">
    <source>
        <dbReference type="ARBA" id="ARBA00022723"/>
    </source>
</evidence>
<comment type="caution">
    <text evidence="10">The sequence shown here is derived from an EMBL/GenBank/DDBJ whole genome shotgun (WGS) entry which is preliminary data.</text>
</comment>
<feature type="binding site" evidence="8">
    <location>
        <begin position="7"/>
        <end position="9"/>
    </location>
    <ligand>
        <name>GTP</name>
        <dbReference type="ChEBI" id="CHEBI:37565"/>
    </ligand>
</feature>
<name>A0A364K719_9BACL</name>
<dbReference type="AlphaFoldDB" id="A0A364K719"/>
<evidence type="ECO:0000256" key="1">
    <source>
        <dbReference type="ARBA" id="ARBA00022490"/>
    </source>
</evidence>
<dbReference type="GO" id="GO:0005525">
    <property type="term" value="F:GTP binding"/>
    <property type="evidence" value="ECO:0007669"/>
    <property type="project" value="UniProtKB-UniRule"/>
</dbReference>
<dbReference type="InterPro" id="IPR013482">
    <property type="entry name" value="Molybde_CF_guanTrfase"/>
</dbReference>
<keyword evidence="1 8" id="KW-0963">Cytoplasm</keyword>
<evidence type="ECO:0000256" key="2">
    <source>
        <dbReference type="ARBA" id="ARBA00022679"/>
    </source>
</evidence>
<feature type="domain" description="MobA-like NTP transferase" evidence="9">
    <location>
        <begin position="4"/>
        <end position="156"/>
    </location>
</feature>
<dbReference type="OrthoDB" id="9788394at2"/>
<organism evidence="10 11">
    <name type="scientific">Thermoflavimicrobium daqui</name>
    <dbReference type="NCBI Taxonomy" id="2137476"/>
    <lineage>
        <taxon>Bacteria</taxon>
        <taxon>Bacillati</taxon>
        <taxon>Bacillota</taxon>
        <taxon>Bacilli</taxon>
        <taxon>Bacillales</taxon>
        <taxon>Thermoactinomycetaceae</taxon>
        <taxon>Thermoflavimicrobium</taxon>
    </lineage>
</organism>
<keyword evidence="6 8" id="KW-0342">GTP-binding</keyword>
<evidence type="ECO:0000256" key="8">
    <source>
        <dbReference type="HAMAP-Rule" id="MF_00316"/>
    </source>
</evidence>
<comment type="cofactor">
    <cofactor evidence="8">
        <name>Mg(2+)</name>
        <dbReference type="ChEBI" id="CHEBI:18420"/>
    </cofactor>
</comment>
<protein>
    <recommendedName>
        <fullName evidence="8">Probable molybdenum cofactor guanylyltransferase</fullName>
        <shortName evidence="8">MoCo guanylyltransferase</shortName>
        <ecNumber evidence="8">2.7.7.77</ecNumber>
    </recommendedName>
    <alternativeName>
        <fullName evidence="8">GTP:molybdopterin guanylyltransferase</fullName>
    </alternativeName>
    <alternativeName>
        <fullName evidence="8">Mo-MPT guanylyltransferase</fullName>
    </alternativeName>
    <alternativeName>
        <fullName evidence="8">Molybdopterin guanylyltransferase</fullName>
    </alternativeName>
    <alternativeName>
        <fullName evidence="8">Molybdopterin-guanine dinucleotide synthase</fullName>
        <shortName evidence="8">MGD synthase</shortName>
    </alternativeName>
</protein>
<sequence>MITGVILAGGQNRRMGGYPKALLSFQGELLIQRQMREMQKGCRELLLVTNQPTLYKKIVQPKVHIIQDEVPFQGPLGGMRVALSKASYDHVWIVACDMPYLSSHIAHWMVKSQKEMDYDAVVPVIRGKIHPLYGIYHRRCKKIVQDLLQESSRRVIGLLDRIDWLALDEAFFQHKGFDLRFVTNVNTPEDYQQEISKQD</sequence>
<dbReference type="EMBL" id="QJKK01000002">
    <property type="protein sequence ID" value="RAL26094.1"/>
    <property type="molecule type" value="Genomic_DNA"/>
</dbReference>
<keyword evidence="3 8" id="KW-0479">Metal-binding</keyword>
<dbReference type="GO" id="GO:0046872">
    <property type="term" value="F:metal ion binding"/>
    <property type="evidence" value="ECO:0007669"/>
    <property type="project" value="UniProtKB-KW"/>
</dbReference>
<evidence type="ECO:0000256" key="4">
    <source>
        <dbReference type="ARBA" id="ARBA00022741"/>
    </source>
</evidence>
<reference evidence="10 11" key="1">
    <citation type="submission" date="2018-06" db="EMBL/GenBank/DDBJ databases">
        <title>Thermoflavimicrobium daqus sp. nov., a thermophilic microbe isolated from Moutai-flavour Daqu.</title>
        <authorList>
            <person name="Wang X."/>
            <person name="Zhou H."/>
        </authorList>
    </citation>
    <scope>NUCLEOTIDE SEQUENCE [LARGE SCALE GENOMIC DNA]</scope>
    <source>
        <strain evidence="10 11">FBKL4.011</strain>
    </source>
</reference>
<dbReference type="Gene3D" id="3.90.550.10">
    <property type="entry name" value="Spore Coat Polysaccharide Biosynthesis Protein SpsA, Chain A"/>
    <property type="match status" value="1"/>
</dbReference>
<evidence type="ECO:0000256" key="7">
    <source>
        <dbReference type="ARBA" id="ARBA00023150"/>
    </source>
</evidence>
<keyword evidence="5 8" id="KW-0460">Magnesium</keyword>
<feature type="binding site" evidence="8">
    <location>
        <position position="20"/>
    </location>
    <ligand>
        <name>GTP</name>
        <dbReference type="ChEBI" id="CHEBI:37565"/>
    </ligand>
</feature>
<dbReference type="InterPro" id="IPR025877">
    <property type="entry name" value="MobA-like_NTP_Trfase"/>
</dbReference>
<dbReference type="CDD" id="cd02503">
    <property type="entry name" value="MobA"/>
    <property type="match status" value="1"/>
</dbReference>
<dbReference type="PANTHER" id="PTHR19136">
    <property type="entry name" value="MOLYBDENUM COFACTOR GUANYLYLTRANSFERASE"/>
    <property type="match status" value="1"/>
</dbReference>
<dbReference type="HAMAP" id="MF_00316">
    <property type="entry name" value="MobA"/>
    <property type="match status" value="1"/>
</dbReference>
<keyword evidence="10" id="KW-0548">Nucleotidyltransferase</keyword>
<proteinExistence type="inferred from homology"/>
<dbReference type="Proteomes" id="UP000251213">
    <property type="component" value="Unassembled WGS sequence"/>
</dbReference>
<dbReference type="GO" id="GO:0005737">
    <property type="term" value="C:cytoplasm"/>
    <property type="evidence" value="ECO:0007669"/>
    <property type="project" value="UniProtKB-SubCell"/>
</dbReference>
<dbReference type="PANTHER" id="PTHR19136:SF81">
    <property type="entry name" value="MOLYBDENUM COFACTOR GUANYLYLTRANSFERASE"/>
    <property type="match status" value="1"/>
</dbReference>
<comment type="catalytic activity">
    <reaction evidence="8">
        <text>Mo-molybdopterin + GTP + H(+) = Mo-molybdopterin guanine dinucleotide + diphosphate</text>
        <dbReference type="Rhea" id="RHEA:34243"/>
        <dbReference type="ChEBI" id="CHEBI:15378"/>
        <dbReference type="ChEBI" id="CHEBI:33019"/>
        <dbReference type="ChEBI" id="CHEBI:37565"/>
        <dbReference type="ChEBI" id="CHEBI:71302"/>
        <dbReference type="ChEBI" id="CHEBI:71310"/>
        <dbReference type="EC" id="2.7.7.77"/>
    </reaction>
</comment>
<comment type="similarity">
    <text evidence="8">Belongs to the MobA family.</text>
</comment>
<dbReference type="InterPro" id="IPR029044">
    <property type="entry name" value="Nucleotide-diphossugar_trans"/>
</dbReference>
<dbReference type="EC" id="2.7.7.77" evidence="8"/>
<keyword evidence="7 8" id="KW-0501">Molybdenum cofactor biosynthesis</keyword>
<evidence type="ECO:0000256" key="6">
    <source>
        <dbReference type="ARBA" id="ARBA00023134"/>
    </source>
</evidence>
<evidence type="ECO:0000313" key="11">
    <source>
        <dbReference type="Proteomes" id="UP000251213"/>
    </source>
</evidence>
<accession>A0A364K719</accession>
<comment type="domain">
    <text evidence="8">The N-terminal domain determines nucleotide recognition and specific binding, while the C-terminal domain determines the specific binding to the target protein.</text>
</comment>
<evidence type="ECO:0000259" key="9">
    <source>
        <dbReference type="Pfam" id="PF12804"/>
    </source>
</evidence>
<reference evidence="10 11" key="2">
    <citation type="submission" date="2018-06" db="EMBL/GenBank/DDBJ databases">
        <authorList>
            <person name="Zhirakovskaya E."/>
        </authorList>
    </citation>
    <scope>NUCLEOTIDE SEQUENCE [LARGE SCALE GENOMIC DNA]</scope>
    <source>
        <strain evidence="10 11">FBKL4.011</strain>
    </source>
</reference>
<gene>
    <name evidence="8" type="primary">mobA</name>
    <name evidence="10" type="ORF">DL897_03570</name>
</gene>
<evidence type="ECO:0000313" key="10">
    <source>
        <dbReference type="EMBL" id="RAL26094.1"/>
    </source>
</evidence>